<proteinExistence type="predicted"/>
<dbReference type="EMBL" id="JAWDJW010010926">
    <property type="protein sequence ID" value="KAK3045184.1"/>
    <property type="molecule type" value="Genomic_DNA"/>
</dbReference>
<reference evidence="1" key="1">
    <citation type="submission" date="2024-09" db="EMBL/GenBank/DDBJ databases">
        <title>Black Yeasts Isolated from many extreme environments.</title>
        <authorList>
            <person name="Coleine C."/>
            <person name="Stajich J.E."/>
            <person name="Selbmann L."/>
        </authorList>
    </citation>
    <scope>NUCLEOTIDE SEQUENCE</scope>
    <source>
        <strain evidence="1">CCFEE 5737</strain>
    </source>
</reference>
<sequence length="330" mass="35261">MHTRAPDSFSSTGLPEMSYFFPTDDSKLPVSPAGSTSSTPGNSTLMAPRPQYTPIRNPASAMTGPVSPDIKRPISLSAHTTPDALEDTPDAAPAQPRQVGAAGESDQRQPTPHVPLRSPLRRSRLTGNLSSEEWQQVQSTAYSPDDAQDIDATTQRSIAPSSPGAEWTLPQSNPASSLESPVLPAMTSTRPPMPMTTASSQPIHSQLSSGLSRPSSNTTNSTALPMPSPSFLDKDMDGSDLMAPSPLSAAGDEIRRPKSTVSARNVKTDNQLNGQWRKPPPMRLTANVRREEVLPWEAIEPPSVSMSPTSPTAPLGRKEKSRKLGVFGKK</sequence>
<evidence type="ECO:0000313" key="1">
    <source>
        <dbReference type="EMBL" id="KAK3045184.1"/>
    </source>
</evidence>
<protein>
    <submittedName>
        <fullName evidence="1">Uncharacterized protein</fullName>
    </submittedName>
</protein>
<dbReference type="Proteomes" id="UP001186974">
    <property type="component" value="Unassembled WGS sequence"/>
</dbReference>
<comment type="caution">
    <text evidence="1">The sequence shown here is derived from an EMBL/GenBank/DDBJ whole genome shotgun (WGS) entry which is preliminary data.</text>
</comment>
<name>A0ACC3CV56_9PEZI</name>
<organism evidence="1 2">
    <name type="scientific">Coniosporium uncinatum</name>
    <dbReference type="NCBI Taxonomy" id="93489"/>
    <lineage>
        <taxon>Eukaryota</taxon>
        <taxon>Fungi</taxon>
        <taxon>Dikarya</taxon>
        <taxon>Ascomycota</taxon>
        <taxon>Pezizomycotina</taxon>
        <taxon>Dothideomycetes</taxon>
        <taxon>Dothideomycetes incertae sedis</taxon>
        <taxon>Coniosporium</taxon>
    </lineage>
</organism>
<evidence type="ECO:0000313" key="2">
    <source>
        <dbReference type="Proteomes" id="UP001186974"/>
    </source>
</evidence>
<accession>A0ACC3CV56</accession>
<gene>
    <name evidence="1" type="ORF">LTS18_014376</name>
</gene>
<keyword evidence="2" id="KW-1185">Reference proteome</keyword>